<dbReference type="AlphaFoldDB" id="B2DCM3"/>
<sequence>MSMQQHIIHYRLVAIWETTGDRSFMRVALSDSSNQDLIEIYEIHEKDNGDYDTYIAAKSLLQERGFTYNHEKISGKITGSEVNEIYIL</sequence>
<protein>
    <submittedName>
        <fullName evidence="1">Uncharacterized protein</fullName>
    </submittedName>
</protein>
<evidence type="ECO:0000313" key="1">
    <source>
        <dbReference type="EMBL" id="BAG24382.1"/>
    </source>
</evidence>
<proteinExistence type="predicted"/>
<reference evidence="1" key="1">
    <citation type="journal article" date="2008" name="Antimicrob. Agents Chemother.">
        <title>Methicillin-Resistant Staphylococcus saprophyticus Isolates Carrying Staphylococcal Cassette Chromosome mec Have Emerged in Urogenital Tract Infections.</title>
        <authorList>
            <person name="Higashide M."/>
            <person name="Kuroda M."/>
            <person name="Ohmura C.T.N."/>
            <person name="Kumano M."/>
            <person name="Ohkawa S."/>
            <person name="Ichimura S."/>
            <person name="Ohta T."/>
        </authorList>
    </citation>
    <scope>NUCLEOTIDE SEQUENCE</scope>
    <source>
        <strain evidence="1">TSU 33</strain>
    </source>
</reference>
<dbReference type="EMBL" id="AB353724">
    <property type="protein sequence ID" value="BAG24382.1"/>
    <property type="molecule type" value="Genomic_DNA"/>
</dbReference>
<name>B2DCM3_STASA</name>
<accession>B2DCM3</accession>
<organism evidence="1">
    <name type="scientific">Staphylococcus saprophyticus</name>
    <dbReference type="NCBI Taxonomy" id="29385"/>
    <lineage>
        <taxon>Bacteria</taxon>
        <taxon>Bacillati</taxon>
        <taxon>Bacillota</taxon>
        <taxon>Bacilli</taxon>
        <taxon>Bacillales</taxon>
        <taxon>Staphylococcaceae</taxon>
        <taxon>Staphylococcus</taxon>
    </lineage>
</organism>